<proteinExistence type="predicted"/>
<comment type="caution">
    <text evidence="1">The sequence shown here is derived from an EMBL/GenBank/DDBJ whole genome shotgun (WGS) entry which is preliminary data.</text>
</comment>
<name>A0ABW5IKS6_9BACT</name>
<reference evidence="2" key="1">
    <citation type="journal article" date="2019" name="Int. J. Syst. Evol. Microbiol.">
        <title>The Global Catalogue of Microorganisms (GCM) 10K type strain sequencing project: providing services to taxonomists for standard genome sequencing and annotation.</title>
        <authorList>
            <consortium name="The Broad Institute Genomics Platform"/>
            <consortium name="The Broad Institute Genome Sequencing Center for Infectious Disease"/>
            <person name="Wu L."/>
            <person name="Ma J."/>
        </authorList>
    </citation>
    <scope>NUCLEOTIDE SEQUENCE [LARGE SCALE GENOMIC DNA]</scope>
    <source>
        <strain evidence="2">KCTC 42498</strain>
    </source>
</reference>
<keyword evidence="2" id="KW-1185">Reference proteome</keyword>
<evidence type="ECO:0000313" key="1">
    <source>
        <dbReference type="EMBL" id="MFD2514005.1"/>
    </source>
</evidence>
<organism evidence="1 2">
    <name type="scientific">Pontibacter locisalis</name>
    <dbReference type="NCBI Taxonomy" id="1719035"/>
    <lineage>
        <taxon>Bacteria</taxon>
        <taxon>Pseudomonadati</taxon>
        <taxon>Bacteroidota</taxon>
        <taxon>Cytophagia</taxon>
        <taxon>Cytophagales</taxon>
        <taxon>Hymenobacteraceae</taxon>
        <taxon>Pontibacter</taxon>
    </lineage>
</organism>
<evidence type="ECO:0008006" key="3">
    <source>
        <dbReference type="Google" id="ProtNLM"/>
    </source>
</evidence>
<dbReference type="EMBL" id="JBHULU010000012">
    <property type="protein sequence ID" value="MFD2514005.1"/>
    <property type="molecule type" value="Genomic_DNA"/>
</dbReference>
<protein>
    <recommendedName>
        <fullName evidence="3">DUF922 domain-containing protein</fullName>
    </recommendedName>
</protein>
<gene>
    <name evidence="1" type="ORF">ACFSRY_09020</name>
</gene>
<evidence type="ECO:0000313" key="2">
    <source>
        <dbReference type="Proteomes" id="UP001597544"/>
    </source>
</evidence>
<sequence>MKSSRFIGNYKSSSAAMRFSFKVAIWALVALIVVSLWAAGQPKVTFDPLVLRSEPVSFTPKEFFIADIVDERKNKKAVAYLLPLPSAGTQPTSALPVDLQGGGHAAILQFVKKNMKQNSQLRPVIVRLKEVQVTETAAAKGRVNGVVVVHMAFDLDRDGETVPMIEFKGGAKYNRPASQHDVVEPTLRQSLVEGFRYFNTWIDQEANKNELFAKAIKVKFEEYSTVRDDTVFYISGRPLSWIYFTGAPNAASKYAAAVYPGFSYEGKSEVINGEIDLTLVMKVFVVKSSSWVKNAARDAYSLNHEQRHFDIVKLIAERFKQKVKPDNLSLTDYNSNIQYQYIESFREMNRLQEQYDSETRHGIDQAAQQRWNQKIDEELKALSIKK</sequence>
<dbReference type="Proteomes" id="UP001597544">
    <property type="component" value="Unassembled WGS sequence"/>
</dbReference>
<accession>A0ABW5IKS6</accession>
<dbReference type="RefSeq" id="WP_377505696.1">
    <property type="nucleotide sequence ID" value="NZ_JBHULU010000012.1"/>
</dbReference>